<evidence type="ECO:0000256" key="2">
    <source>
        <dbReference type="ARBA" id="ARBA00022692"/>
    </source>
</evidence>
<name>A0A2M7XP40_9BACT</name>
<dbReference type="GO" id="GO:0005886">
    <property type="term" value="C:plasma membrane"/>
    <property type="evidence" value="ECO:0007669"/>
    <property type="project" value="UniProtKB-SubCell"/>
</dbReference>
<evidence type="ECO:0000256" key="4">
    <source>
        <dbReference type="ARBA" id="ARBA00023136"/>
    </source>
</evidence>
<dbReference type="GO" id="GO:0005524">
    <property type="term" value="F:ATP binding"/>
    <property type="evidence" value="ECO:0007669"/>
    <property type="project" value="InterPro"/>
</dbReference>
<feature type="transmembrane region" description="Helical" evidence="5">
    <location>
        <begin position="227"/>
        <end position="247"/>
    </location>
</feature>
<evidence type="ECO:0000256" key="3">
    <source>
        <dbReference type="ARBA" id="ARBA00022989"/>
    </source>
</evidence>
<evidence type="ECO:0000256" key="5">
    <source>
        <dbReference type="SAM" id="Phobius"/>
    </source>
</evidence>
<organism evidence="6 7">
    <name type="scientific">Candidatus Shapirobacteria bacterium CG_4_9_14_3_um_filter_36_12</name>
    <dbReference type="NCBI Taxonomy" id="1974877"/>
    <lineage>
        <taxon>Bacteria</taxon>
        <taxon>Candidatus Shapironibacteriota</taxon>
    </lineage>
</organism>
<accession>A0A2M7XP40</accession>
<keyword evidence="4 5" id="KW-0472">Membrane</keyword>
<comment type="caution">
    <text evidence="6">The sequence shown here is derived from an EMBL/GenBank/DDBJ whole genome shotgun (WGS) entry which is preliminary data.</text>
</comment>
<evidence type="ECO:0000256" key="1">
    <source>
        <dbReference type="ARBA" id="ARBA00004651"/>
    </source>
</evidence>
<dbReference type="AlphaFoldDB" id="A0A2M7XP40"/>
<dbReference type="Gene3D" id="1.20.1560.10">
    <property type="entry name" value="ABC transporter type 1, transmembrane domain"/>
    <property type="match status" value="1"/>
</dbReference>
<dbReference type="Proteomes" id="UP000230518">
    <property type="component" value="Unassembled WGS sequence"/>
</dbReference>
<proteinExistence type="predicted"/>
<dbReference type="SUPFAM" id="SSF90123">
    <property type="entry name" value="ABC transporter transmembrane region"/>
    <property type="match status" value="1"/>
</dbReference>
<evidence type="ECO:0000313" key="7">
    <source>
        <dbReference type="Proteomes" id="UP000230518"/>
    </source>
</evidence>
<sequence length="306" mass="35593">MDRRSYRVISFILHLATNKKSFFFWLSVRFVSAILPLITIYQFSHVVGLLEAKSPFINIFWALIWIFVVRIVDNFLRLRSITKLEYEIASISFDIHNFFLSDLKTNTKLERHEIVQSIRNFADASSVTLNLIKQPGIDSIVSLTLIPPILFFLDFRVFILNFAYVFIYIAIDTYTTQHYAHLKNILNTHTETYYAKLQDSNDFDLEQKSWSRHFRRVANWGHVEWSLLQNTAVIFYSTILLYLIYLVTIGDKQVSDVVLIVGYVTQTQVLLNSLSSIKDSLTDMLVGLQRLAKNQTVSTVDLDDLI</sequence>
<dbReference type="InterPro" id="IPR036640">
    <property type="entry name" value="ABC1_TM_sf"/>
</dbReference>
<feature type="transmembrane region" description="Helical" evidence="5">
    <location>
        <begin position="21"/>
        <end position="44"/>
    </location>
</feature>
<feature type="transmembrane region" description="Helical" evidence="5">
    <location>
        <begin position="149"/>
        <end position="171"/>
    </location>
</feature>
<keyword evidence="2 5" id="KW-0812">Transmembrane</keyword>
<evidence type="ECO:0000313" key="6">
    <source>
        <dbReference type="EMBL" id="PJA51341.1"/>
    </source>
</evidence>
<reference evidence="7" key="1">
    <citation type="submission" date="2017-09" db="EMBL/GenBank/DDBJ databases">
        <title>Depth-based differentiation of microbial function through sediment-hosted aquifers and enrichment of novel symbionts in the deep terrestrial subsurface.</title>
        <authorList>
            <person name="Probst A.J."/>
            <person name="Ladd B."/>
            <person name="Jarett J.K."/>
            <person name="Geller-Mcgrath D.E."/>
            <person name="Sieber C.M.K."/>
            <person name="Emerson J.B."/>
            <person name="Anantharaman K."/>
            <person name="Thomas B.C."/>
            <person name="Malmstrom R."/>
            <person name="Stieglmeier M."/>
            <person name="Klingl A."/>
            <person name="Woyke T."/>
            <person name="Ryan C.M."/>
            <person name="Banfield J.F."/>
        </authorList>
    </citation>
    <scope>NUCLEOTIDE SEQUENCE [LARGE SCALE GENOMIC DNA]</scope>
</reference>
<gene>
    <name evidence="6" type="ORF">CO168_00185</name>
</gene>
<feature type="transmembrane region" description="Helical" evidence="5">
    <location>
        <begin position="56"/>
        <end position="76"/>
    </location>
</feature>
<dbReference type="EMBL" id="PFWO01000007">
    <property type="protein sequence ID" value="PJA51341.1"/>
    <property type="molecule type" value="Genomic_DNA"/>
</dbReference>
<keyword evidence="3 5" id="KW-1133">Transmembrane helix</keyword>
<protein>
    <submittedName>
        <fullName evidence="6">Uncharacterized protein</fullName>
    </submittedName>
</protein>
<comment type="subcellular location">
    <subcellularLocation>
        <location evidence="1">Cell membrane</location>
        <topology evidence="1">Multi-pass membrane protein</topology>
    </subcellularLocation>
</comment>